<reference evidence="1 2" key="1">
    <citation type="submission" date="2016-10" db="EMBL/GenBank/DDBJ databases">
        <authorList>
            <person name="de Groot N.N."/>
        </authorList>
    </citation>
    <scope>NUCLEOTIDE SEQUENCE [LARGE SCALE GENOMIC DNA]</scope>
    <source>
        <strain evidence="1 2">S137</strain>
    </source>
</reference>
<proteinExistence type="predicted"/>
<dbReference type="Proteomes" id="UP000182412">
    <property type="component" value="Unassembled WGS sequence"/>
</dbReference>
<evidence type="ECO:0000313" key="1">
    <source>
        <dbReference type="EMBL" id="SDP60394.1"/>
    </source>
</evidence>
<name>A0A1H0U2K3_SELRU</name>
<evidence type="ECO:0000313" key="2">
    <source>
        <dbReference type="Proteomes" id="UP000182412"/>
    </source>
</evidence>
<accession>A0A1H0U2K3</accession>
<gene>
    <name evidence="1" type="ORF">SAMN05216366_12810</name>
</gene>
<dbReference type="EMBL" id="FNJQ01000028">
    <property type="protein sequence ID" value="SDP60394.1"/>
    <property type="molecule type" value="Genomic_DNA"/>
</dbReference>
<organism evidence="1 2">
    <name type="scientific">Selenomonas ruminantium</name>
    <dbReference type="NCBI Taxonomy" id="971"/>
    <lineage>
        <taxon>Bacteria</taxon>
        <taxon>Bacillati</taxon>
        <taxon>Bacillota</taxon>
        <taxon>Negativicutes</taxon>
        <taxon>Selenomonadales</taxon>
        <taxon>Selenomonadaceae</taxon>
        <taxon>Selenomonas</taxon>
    </lineage>
</organism>
<sequence>MRDNQQRIPKFEALHILRQSMLCDVRDRAFDTLPLLYQDYSDGIISGCRMMTTKETITVQPGLIKHAGFIYYLQEPMTIAYRPTDEYAILKLRFAAPTEQQGAMVYELDLDLTNDLTLTPDEMELCRFKLKRGSILRVNYVDFFDRTTEFDTVNNIYAPYAAVGKSTLSPDITQAFAREASKFTLTEFDRQFCLTALTGQPMSAEAIGFYICQRLQQEEQEWNNASLFDGLTRVLDEIRPAGLRECRRERRRRREVLVD</sequence>
<protein>
    <recommendedName>
        <fullName evidence="3">DNA and RNA helicase</fullName>
    </recommendedName>
</protein>
<dbReference type="AlphaFoldDB" id="A0A1H0U2K3"/>
<dbReference type="OrthoDB" id="1664853at2"/>
<dbReference type="RefSeq" id="WP_074573041.1">
    <property type="nucleotide sequence ID" value="NZ_FNJQ01000028.1"/>
</dbReference>
<evidence type="ECO:0008006" key="3">
    <source>
        <dbReference type="Google" id="ProtNLM"/>
    </source>
</evidence>